<dbReference type="EMBL" id="KV425923">
    <property type="protein sequence ID" value="KZV98046.1"/>
    <property type="molecule type" value="Genomic_DNA"/>
</dbReference>
<name>A0A165LM69_EXIGL</name>
<dbReference type="AlphaFoldDB" id="A0A165LM69"/>
<keyword evidence="2" id="KW-1185">Reference proteome</keyword>
<evidence type="ECO:0000313" key="1">
    <source>
        <dbReference type="EMBL" id="KZV98046.1"/>
    </source>
</evidence>
<gene>
    <name evidence="1" type="ORF">EXIGLDRAFT_729210</name>
</gene>
<accession>A0A165LM69</accession>
<evidence type="ECO:0000313" key="2">
    <source>
        <dbReference type="Proteomes" id="UP000077266"/>
    </source>
</evidence>
<sequence>MDPDLVPKLPPELVLLVVEFSARDAINVRQGWVAGLCLVCQSVRVVVVPILYAHITVTRGNIIGLVALVDIPETPLTNTRSVLFRDDIELPGTSQDSMSHPVFASLARGFVNLRSYSGSSVVLAALLNFTPFAHVTSVFIGDALPWTHETGDITRLVKNLSRLRIVWDLTERTLPELDLMSSRLEYLIIDVLADVVLRGDEPAVHKDLNGMDALTSNHHLHRILFRPRCYRERDAQMVAEHVRRWAVDNSDRRVWIDDSFVPVVDEGSLRYPYAKNEEDDALAGDALWLCGRQAWSL</sequence>
<organism evidence="1 2">
    <name type="scientific">Exidia glandulosa HHB12029</name>
    <dbReference type="NCBI Taxonomy" id="1314781"/>
    <lineage>
        <taxon>Eukaryota</taxon>
        <taxon>Fungi</taxon>
        <taxon>Dikarya</taxon>
        <taxon>Basidiomycota</taxon>
        <taxon>Agaricomycotina</taxon>
        <taxon>Agaricomycetes</taxon>
        <taxon>Auriculariales</taxon>
        <taxon>Exidiaceae</taxon>
        <taxon>Exidia</taxon>
    </lineage>
</organism>
<dbReference type="Proteomes" id="UP000077266">
    <property type="component" value="Unassembled WGS sequence"/>
</dbReference>
<reference evidence="1 2" key="1">
    <citation type="journal article" date="2016" name="Mol. Biol. Evol.">
        <title>Comparative Genomics of Early-Diverging Mushroom-Forming Fungi Provides Insights into the Origins of Lignocellulose Decay Capabilities.</title>
        <authorList>
            <person name="Nagy L.G."/>
            <person name="Riley R."/>
            <person name="Tritt A."/>
            <person name="Adam C."/>
            <person name="Daum C."/>
            <person name="Floudas D."/>
            <person name="Sun H."/>
            <person name="Yadav J.S."/>
            <person name="Pangilinan J."/>
            <person name="Larsson K.H."/>
            <person name="Matsuura K."/>
            <person name="Barry K."/>
            <person name="Labutti K."/>
            <person name="Kuo R."/>
            <person name="Ohm R.A."/>
            <person name="Bhattacharya S.S."/>
            <person name="Shirouzu T."/>
            <person name="Yoshinaga Y."/>
            <person name="Martin F.M."/>
            <person name="Grigoriev I.V."/>
            <person name="Hibbett D.S."/>
        </authorList>
    </citation>
    <scope>NUCLEOTIDE SEQUENCE [LARGE SCALE GENOMIC DNA]</scope>
    <source>
        <strain evidence="1 2">HHB12029</strain>
    </source>
</reference>
<protein>
    <recommendedName>
        <fullName evidence="3">F-box domain-containing protein</fullName>
    </recommendedName>
</protein>
<proteinExistence type="predicted"/>
<evidence type="ECO:0008006" key="3">
    <source>
        <dbReference type="Google" id="ProtNLM"/>
    </source>
</evidence>
<dbReference type="InParanoid" id="A0A165LM69"/>